<dbReference type="STRING" id="1076937.SAMN04488120_10320"/>
<dbReference type="RefSeq" id="WP_159431061.1">
    <property type="nucleotide sequence ID" value="NZ_FOOC01000003.1"/>
</dbReference>
<dbReference type="EMBL" id="FOOC01000003">
    <property type="protein sequence ID" value="SFF37135.1"/>
    <property type="molecule type" value="Genomic_DNA"/>
</dbReference>
<accession>A0A1I2I462</accession>
<dbReference type="OrthoDB" id="9787478at2"/>
<organism evidence="1 2">
    <name type="scientific">Fontimonas thermophila</name>
    <dbReference type="NCBI Taxonomy" id="1076937"/>
    <lineage>
        <taxon>Bacteria</taxon>
        <taxon>Pseudomonadati</taxon>
        <taxon>Pseudomonadota</taxon>
        <taxon>Gammaproteobacteria</taxon>
        <taxon>Nevskiales</taxon>
        <taxon>Nevskiaceae</taxon>
        <taxon>Fontimonas</taxon>
    </lineage>
</organism>
<evidence type="ECO:0000313" key="2">
    <source>
        <dbReference type="Proteomes" id="UP000199771"/>
    </source>
</evidence>
<gene>
    <name evidence="1" type="ORF">SAMN04488120_10320</name>
</gene>
<dbReference type="InterPro" id="IPR011101">
    <property type="entry name" value="DUF5131"/>
</dbReference>
<dbReference type="Pfam" id="PF07505">
    <property type="entry name" value="DUF5131"/>
    <property type="match status" value="1"/>
</dbReference>
<reference evidence="1 2" key="1">
    <citation type="submission" date="2016-10" db="EMBL/GenBank/DDBJ databases">
        <authorList>
            <person name="de Groot N.N."/>
        </authorList>
    </citation>
    <scope>NUCLEOTIDE SEQUENCE [LARGE SCALE GENOMIC DNA]</scope>
    <source>
        <strain evidence="1 2">DSM 23609</strain>
    </source>
</reference>
<protein>
    <submittedName>
        <fullName evidence="1">Protein gp37</fullName>
    </submittedName>
</protein>
<dbReference type="AlphaFoldDB" id="A0A1I2I462"/>
<dbReference type="Proteomes" id="UP000199771">
    <property type="component" value="Unassembled WGS sequence"/>
</dbReference>
<sequence length="445" mass="49569">MKLSDQGLPPGYNFILPAVDEGAVRADLSGTVSLVGGELLWNVTVGCSGGSPACADCVAKPYWERWSRSNGYYVDADSWGNVIAYDYAVRVEPARWPQQPQRILVAPAGDLFNDKVPDAFIDRVLLVMQQHPQHTFYLLTKRAQRMKAYLAARARGVIAAENRSDTALRGLKWPLSNVCIGISCENQLTYMSRVRHLVETPALRRFVVVEPMLGPVRLDQVPLETRDILWPLKGIVQAYRGQDAQGRLHWEPLDQPLLEVPAIDWVVVGGYRGAAVRPMHPHWVRTILRSCQRENVPFFFKGWGDYAPTAVLDLSGDETLVIVSHDGTLRGRGVGSSTNFLAVQTEPVPDVHMTRRSDGQMRDLLDGRRYRQMIRDVAGKRVRLVDCSDLARMLHRLSNPQATVSGPVTATPAVANDSAMDASASAERQRPIADWLRHTIGKPLR</sequence>
<proteinExistence type="predicted"/>
<keyword evidence="2" id="KW-1185">Reference proteome</keyword>
<name>A0A1I2I462_9GAMM</name>
<evidence type="ECO:0000313" key="1">
    <source>
        <dbReference type="EMBL" id="SFF37135.1"/>
    </source>
</evidence>